<keyword evidence="1" id="KW-1133">Transmembrane helix</keyword>
<dbReference type="GO" id="GO:0008233">
    <property type="term" value="F:peptidase activity"/>
    <property type="evidence" value="ECO:0007669"/>
    <property type="project" value="UniProtKB-KW"/>
</dbReference>
<dbReference type="Proteomes" id="UP000029864">
    <property type="component" value="Unassembled WGS sequence"/>
</dbReference>
<reference evidence="2 4" key="1">
    <citation type="submission" date="2014-08" db="EMBL/GenBank/DDBJ databases">
        <authorList>
            <person name="Sisinthy S."/>
        </authorList>
    </citation>
    <scope>NUCLEOTIDE SEQUENCE [LARGE SCALE GENOMIC DNA]</scope>
    <source>
        <strain evidence="2 4">RuG17</strain>
    </source>
</reference>
<evidence type="ECO:0000313" key="4">
    <source>
        <dbReference type="Proteomes" id="UP000029864"/>
    </source>
</evidence>
<feature type="transmembrane region" description="Helical" evidence="1">
    <location>
        <begin position="66"/>
        <end position="88"/>
    </location>
</feature>
<comment type="caution">
    <text evidence="2">The sequence shown here is derived from an EMBL/GenBank/DDBJ whole genome shotgun (WGS) entry which is preliminary data.</text>
</comment>
<keyword evidence="4" id="KW-1185">Reference proteome</keyword>
<dbReference type="Proteomes" id="UP000561726">
    <property type="component" value="Unassembled WGS sequence"/>
</dbReference>
<keyword evidence="1" id="KW-0472">Membrane</keyword>
<dbReference type="eggNOG" id="COG1266">
    <property type="taxonomic scope" value="Bacteria"/>
</dbReference>
<keyword evidence="3" id="KW-0645">Protease</keyword>
<organism evidence="2 4">
    <name type="scientific">Cryobacterium roopkundense</name>
    <dbReference type="NCBI Taxonomy" id="1001240"/>
    <lineage>
        <taxon>Bacteria</taxon>
        <taxon>Bacillati</taxon>
        <taxon>Actinomycetota</taxon>
        <taxon>Actinomycetes</taxon>
        <taxon>Micrococcales</taxon>
        <taxon>Microbacteriaceae</taxon>
        <taxon>Cryobacterium</taxon>
    </lineage>
</organism>
<keyword evidence="1" id="KW-0812">Transmembrane</keyword>
<evidence type="ECO:0000256" key="1">
    <source>
        <dbReference type="SAM" id="Phobius"/>
    </source>
</evidence>
<evidence type="ECO:0000313" key="2">
    <source>
        <dbReference type="EMBL" id="KGJ76984.1"/>
    </source>
</evidence>
<dbReference type="EMBL" id="JACHBQ010000001">
    <property type="protein sequence ID" value="MBB5640542.1"/>
    <property type="molecule type" value="Genomic_DNA"/>
</dbReference>
<dbReference type="GO" id="GO:0006508">
    <property type="term" value="P:proteolysis"/>
    <property type="evidence" value="ECO:0007669"/>
    <property type="project" value="UniProtKB-KW"/>
</dbReference>
<name>A0A099JES9_9MICO</name>
<accession>A0A099JES9</accession>
<evidence type="ECO:0000313" key="5">
    <source>
        <dbReference type="Proteomes" id="UP000561726"/>
    </source>
</evidence>
<dbReference type="RefSeq" id="WP_035836332.1">
    <property type="nucleotide sequence ID" value="NZ_JPXF01000029.1"/>
</dbReference>
<keyword evidence="3" id="KW-0378">Hydrolase</keyword>
<reference evidence="3 5" key="2">
    <citation type="submission" date="2020-08" db="EMBL/GenBank/DDBJ databases">
        <title>Sequencing the genomes of 1000 actinobacteria strains.</title>
        <authorList>
            <person name="Klenk H.-P."/>
        </authorList>
    </citation>
    <scope>NUCLEOTIDE SEQUENCE [LARGE SCALE GENOMIC DNA]</scope>
    <source>
        <strain evidence="3 5">DSM 21065</strain>
    </source>
</reference>
<gene>
    <name evidence="3" type="ORF">BJ997_001090</name>
    <name evidence="2" type="ORF">GY21_08710</name>
</gene>
<dbReference type="AlphaFoldDB" id="A0A099JES9"/>
<feature type="transmembrane region" description="Helical" evidence="1">
    <location>
        <begin position="20"/>
        <end position="40"/>
    </location>
</feature>
<sequence>MRREHSLDYPHGQDSRFDICTPTILQVFIQFGLGSVYYLARRFSGSLVPAMILHGLWDFSTFSSNVPYAGIASPFIGVAAVVVVLVLLRRDKRRGLGHAAPLREAVLTEVPHRA</sequence>
<dbReference type="EMBL" id="JPXF01000029">
    <property type="protein sequence ID" value="KGJ76984.1"/>
    <property type="molecule type" value="Genomic_DNA"/>
</dbReference>
<protein>
    <submittedName>
        <fullName evidence="3">Membrane protease YdiL (CAAX protease family)</fullName>
    </submittedName>
</protein>
<proteinExistence type="predicted"/>
<evidence type="ECO:0000313" key="3">
    <source>
        <dbReference type="EMBL" id="MBB5640542.1"/>
    </source>
</evidence>
<dbReference type="OrthoDB" id="2222521at2"/>